<dbReference type="EMBL" id="JAOYFB010000041">
    <property type="protein sequence ID" value="KAK4045201.1"/>
    <property type="molecule type" value="Genomic_DNA"/>
</dbReference>
<evidence type="ECO:0000313" key="2">
    <source>
        <dbReference type="Proteomes" id="UP001234178"/>
    </source>
</evidence>
<gene>
    <name evidence="1" type="ORF">OUZ56_032609</name>
</gene>
<comment type="caution">
    <text evidence="1">The sequence shown here is derived from an EMBL/GenBank/DDBJ whole genome shotgun (WGS) entry which is preliminary data.</text>
</comment>
<reference evidence="1 2" key="1">
    <citation type="journal article" date="2023" name="Nucleic Acids Res.">
        <title>The hologenome of Daphnia magna reveals possible DNA methylation and microbiome-mediated evolution of the host genome.</title>
        <authorList>
            <person name="Chaturvedi A."/>
            <person name="Li X."/>
            <person name="Dhandapani V."/>
            <person name="Marshall H."/>
            <person name="Kissane S."/>
            <person name="Cuenca-Cambronero M."/>
            <person name="Asole G."/>
            <person name="Calvet F."/>
            <person name="Ruiz-Romero M."/>
            <person name="Marangio P."/>
            <person name="Guigo R."/>
            <person name="Rago D."/>
            <person name="Mirbahai L."/>
            <person name="Eastwood N."/>
            <person name="Colbourne J.K."/>
            <person name="Zhou J."/>
            <person name="Mallon E."/>
            <person name="Orsini L."/>
        </authorList>
    </citation>
    <scope>NUCLEOTIDE SEQUENCE [LARGE SCALE GENOMIC DNA]</scope>
    <source>
        <strain evidence="1">LRV0_1</strain>
    </source>
</reference>
<keyword evidence="2" id="KW-1185">Reference proteome</keyword>
<sequence>MRKRKPLRAPRNEFPIRVVASEHAESGFAKKGKMVTACRKHRRIARILYKRRSDRRNERTARMDREEYRLDEIASLVARCRRNICRNPLDSPVQIEPIAGPKYVVTDACAPTKTSVAEHRVVGVGLAGSYPRAKGQLPLRKRNRTAKGNSAAAEIVFSDVDPRKCGKRSRAAVRLGIGRKTEPGIIDDERVSFDHGDNDDRMSPRFSASQGQLSISKIAGPEETEASRLEARICNIEILPDDKREEPGDDACGGNPIAAHFDTVEDVAERPRSFSVGRRRL</sequence>
<name>A0ABR0B9E1_9CRUS</name>
<accession>A0ABR0B9E1</accession>
<organism evidence="1 2">
    <name type="scientific">Daphnia magna</name>
    <dbReference type="NCBI Taxonomy" id="35525"/>
    <lineage>
        <taxon>Eukaryota</taxon>
        <taxon>Metazoa</taxon>
        <taxon>Ecdysozoa</taxon>
        <taxon>Arthropoda</taxon>
        <taxon>Crustacea</taxon>
        <taxon>Branchiopoda</taxon>
        <taxon>Diplostraca</taxon>
        <taxon>Cladocera</taxon>
        <taxon>Anomopoda</taxon>
        <taxon>Daphniidae</taxon>
        <taxon>Daphnia</taxon>
    </lineage>
</organism>
<evidence type="ECO:0000313" key="1">
    <source>
        <dbReference type="EMBL" id="KAK4045201.1"/>
    </source>
</evidence>
<proteinExistence type="predicted"/>
<dbReference type="Proteomes" id="UP001234178">
    <property type="component" value="Unassembled WGS sequence"/>
</dbReference>
<protein>
    <submittedName>
        <fullName evidence="1">Uncharacterized protein</fullName>
    </submittedName>
</protein>